<dbReference type="GO" id="GO:0045892">
    <property type="term" value="P:negative regulation of DNA-templated transcription"/>
    <property type="evidence" value="ECO:0007669"/>
    <property type="project" value="TreeGrafter"/>
</dbReference>
<protein>
    <submittedName>
        <fullName evidence="6">IclR family transcriptional regulator</fullName>
    </submittedName>
</protein>
<dbReference type="InterPro" id="IPR036390">
    <property type="entry name" value="WH_DNA-bd_sf"/>
</dbReference>
<keyword evidence="1" id="KW-0805">Transcription regulation</keyword>
<dbReference type="PROSITE" id="PS51078">
    <property type="entry name" value="ICLR_ED"/>
    <property type="match status" value="1"/>
</dbReference>
<dbReference type="PROSITE" id="PS51077">
    <property type="entry name" value="HTH_ICLR"/>
    <property type="match status" value="1"/>
</dbReference>
<evidence type="ECO:0000256" key="1">
    <source>
        <dbReference type="ARBA" id="ARBA00023015"/>
    </source>
</evidence>
<proteinExistence type="predicted"/>
<dbReference type="InterPro" id="IPR005471">
    <property type="entry name" value="Tscrpt_reg_IclR_N"/>
</dbReference>
<feature type="domain" description="HTH iclR-type" evidence="4">
    <location>
        <begin position="11"/>
        <end position="73"/>
    </location>
</feature>
<evidence type="ECO:0000256" key="3">
    <source>
        <dbReference type="ARBA" id="ARBA00023163"/>
    </source>
</evidence>
<keyword evidence="2" id="KW-0238">DNA-binding</keyword>
<evidence type="ECO:0000313" key="7">
    <source>
        <dbReference type="Proteomes" id="UP000015455"/>
    </source>
</evidence>
<dbReference type="InterPro" id="IPR050707">
    <property type="entry name" value="HTH_MetabolicPath_Reg"/>
</dbReference>
<dbReference type="InterPro" id="IPR014757">
    <property type="entry name" value="Tscrpt_reg_IclR_C"/>
</dbReference>
<gene>
    <name evidence="6" type="ORF">M622_10865</name>
</gene>
<dbReference type="SMART" id="SM00346">
    <property type="entry name" value="HTH_ICLR"/>
    <property type="match status" value="1"/>
</dbReference>
<evidence type="ECO:0000313" key="6">
    <source>
        <dbReference type="EMBL" id="EPZ16798.1"/>
    </source>
</evidence>
<sequence length="273" mass="29493">MNDELEGKHGVQSLEVGISILRAMAAGKRSMMLKDIALAADMPPSKAHRYLVSLIRTGLVEQDRLTSRYDLGPFALNLGLVALDRVDRIRLGLAAITDLRDVTNETIALAVWNDNGPVIVRWERPRKPITVNVLTGTNLRLLSSAAGRVFSAWLPEAQTEATLRQEIESGKAPADIRTLEDARHLLADVRKQGIAVISRHYFARNVEAAAVPVFNFKNEIAMAIAIVGVKDTLDLETGSSTLAALRQAGRALSVRLGATISSDTAADPAPSSD</sequence>
<dbReference type="InterPro" id="IPR036388">
    <property type="entry name" value="WH-like_DNA-bd_sf"/>
</dbReference>
<reference evidence="6 7" key="1">
    <citation type="submission" date="2013-06" db="EMBL/GenBank/DDBJ databases">
        <title>Draft genome sequence of Thauera terpenica.</title>
        <authorList>
            <person name="Liu B."/>
            <person name="Frostegard A.H."/>
            <person name="Shapleigh J.P."/>
        </authorList>
    </citation>
    <scope>NUCLEOTIDE SEQUENCE [LARGE SCALE GENOMIC DNA]</scope>
    <source>
        <strain evidence="6 7">58Eu</strain>
    </source>
</reference>
<name>T0B1W2_9RHOO</name>
<dbReference type="GO" id="GO:0003700">
    <property type="term" value="F:DNA-binding transcription factor activity"/>
    <property type="evidence" value="ECO:0007669"/>
    <property type="project" value="TreeGrafter"/>
</dbReference>
<evidence type="ECO:0000259" key="5">
    <source>
        <dbReference type="PROSITE" id="PS51078"/>
    </source>
</evidence>
<dbReference type="PANTHER" id="PTHR30136">
    <property type="entry name" value="HELIX-TURN-HELIX TRANSCRIPTIONAL REGULATOR, ICLR FAMILY"/>
    <property type="match status" value="1"/>
</dbReference>
<dbReference type="Gene3D" id="3.30.450.40">
    <property type="match status" value="1"/>
</dbReference>
<comment type="caution">
    <text evidence="6">The sequence shown here is derived from an EMBL/GenBank/DDBJ whole genome shotgun (WGS) entry which is preliminary data.</text>
</comment>
<dbReference type="Proteomes" id="UP000015455">
    <property type="component" value="Unassembled WGS sequence"/>
</dbReference>
<keyword evidence="3" id="KW-0804">Transcription</keyword>
<keyword evidence="7" id="KW-1185">Reference proteome</keyword>
<dbReference type="OrthoDB" id="8524622at2"/>
<dbReference type="GO" id="GO:0003677">
    <property type="term" value="F:DNA binding"/>
    <property type="evidence" value="ECO:0007669"/>
    <property type="project" value="UniProtKB-KW"/>
</dbReference>
<organism evidence="6 7">
    <name type="scientific">Thauera terpenica 58Eu</name>
    <dbReference type="NCBI Taxonomy" id="1348657"/>
    <lineage>
        <taxon>Bacteria</taxon>
        <taxon>Pseudomonadati</taxon>
        <taxon>Pseudomonadota</taxon>
        <taxon>Betaproteobacteria</taxon>
        <taxon>Rhodocyclales</taxon>
        <taxon>Zoogloeaceae</taxon>
        <taxon>Thauera</taxon>
    </lineage>
</organism>
<evidence type="ECO:0000256" key="2">
    <source>
        <dbReference type="ARBA" id="ARBA00023125"/>
    </source>
</evidence>
<dbReference type="PATRIC" id="fig|1348657.5.peg.712"/>
<dbReference type="Pfam" id="PF01614">
    <property type="entry name" value="IclR_C"/>
    <property type="match status" value="1"/>
</dbReference>
<dbReference type="SUPFAM" id="SSF46785">
    <property type="entry name" value="Winged helix' DNA-binding domain"/>
    <property type="match status" value="1"/>
</dbReference>
<feature type="domain" description="IclR-ED" evidence="5">
    <location>
        <begin position="74"/>
        <end position="258"/>
    </location>
</feature>
<dbReference type="FunFam" id="1.10.10.10:FF:000056">
    <property type="entry name" value="IclR family transcriptional regulator"/>
    <property type="match status" value="1"/>
</dbReference>
<dbReference type="RefSeq" id="WP_021248159.1">
    <property type="nucleotide sequence ID" value="NZ_ATJV01000035.1"/>
</dbReference>
<dbReference type="InterPro" id="IPR029016">
    <property type="entry name" value="GAF-like_dom_sf"/>
</dbReference>
<dbReference type="Gene3D" id="1.10.10.10">
    <property type="entry name" value="Winged helix-like DNA-binding domain superfamily/Winged helix DNA-binding domain"/>
    <property type="match status" value="1"/>
</dbReference>
<accession>T0B1W2</accession>
<dbReference type="EMBL" id="ATJV01000035">
    <property type="protein sequence ID" value="EPZ16798.1"/>
    <property type="molecule type" value="Genomic_DNA"/>
</dbReference>
<dbReference type="STRING" id="1348657.M622_10865"/>
<dbReference type="eggNOG" id="COG1414">
    <property type="taxonomic scope" value="Bacteria"/>
</dbReference>
<dbReference type="Pfam" id="PF09339">
    <property type="entry name" value="HTH_IclR"/>
    <property type="match status" value="1"/>
</dbReference>
<dbReference type="PANTHER" id="PTHR30136:SF8">
    <property type="entry name" value="TRANSCRIPTIONAL REGULATORY PROTEIN"/>
    <property type="match status" value="1"/>
</dbReference>
<dbReference type="SUPFAM" id="SSF55781">
    <property type="entry name" value="GAF domain-like"/>
    <property type="match status" value="1"/>
</dbReference>
<evidence type="ECO:0000259" key="4">
    <source>
        <dbReference type="PROSITE" id="PS51077"/>
    </source>
</evidence>
<dbReference type="AlphaFoldDB" id="T0B1W2"/>